<reference evidence="4" key="1">
    <citation type="submission" date="2016-10" db="EMBL/GenBank/DDBJ databases">
        <authorList>
            <person name="Benchimol M."/>
            <person name="Almeida L.G."/>
            <person name="Vasconcelos A.T."/>
            <person name="Perreira-Neves A."/>
            <person name="Rosa I.A."/>
            <person name="Tasca T."/>
            <person name="Bogo M.R."/>
            <person name="de Souza W."/>
        </authorList>
    </citation>
    <scope>NUCLEOTIDE SEQUENCE [LARGE SCALE GENOMIC DNA]</scope>
    <source>
        <strain evidence="4">K</strain>
    </source>
</reference>
<keyword evidence="1 2" id="KW-0833">Ubl conjugation pathway</keyword>
<accession>A0A1J4KHJ2</accession>
<dbReference type="PANTHER" id="PTHR46654">
    <property type="entry name" value="E3 UBIQUITIN-PROTEIN LIGASE HECTD3"/>
    <property type="match status" value="1"/>
</dbReference>
<dbReference type="OrthoDB" id="8068875at2759"/>
<dbReference type="PROSITE" id="PS50237">
    <property type="entry name" value="HECT"/>
    <property type="match status" value="1"/>
</dbReference>
<dbReference type="PANTHER" id="PTHR46654:SF1">
    <property type="entry name" value="E3 UBIQUITIN-PROTEIN LIGASE HECTD3"/>
    <property type="match status" value="1"/>
</dbReference>
<dbReference type="SUPFAM" id="SSF56204">
    <property type="entry name" value="Hect, E3 ligase catalytic domain"/>
    <property type="match status" value="1"/>
</dbReference>
<feature type="domain" description="HECT" evidence="3">
    <location>
        <begin position="2249"/>
        <end position="2577"/>
    </location>
</feature>
<keyword evidence="5" id="KW-1185">Reference proteome</keyword>
<protein>
    <recommendedName>
        <fullName evidence="3">HECT domain-containing protein</fullName>
    </recommendedName>
</protein>
<evidence type="ECO:0000256" key="2">
    <source>
        <dbReference type="PROSITE-ProRule" id="PRU00104"/>
    </source>
</evidence>
<comment type="caution">
    <text evidence="4">The sequence shown here is derived from an EMBL/GenBank/DDBJ whole genome shotgun (WGS) entry which is preliminary data.</text>
</comment>
<name>A0A1J4KHJ2_9EUKA</name>
<dbReference type="Gene3D" id="3.30.2410.10">
    <property type="entry name" value="Hect, E3 ligase catalytic domain"/>
    <property type="match status" value="1"/>
</dbReference>
<dbReference type="InterPro" id="IPR042469">
    <property type="entry name" value="HECTD3"/>
</dbReference>
<dbReference type="VEuPathDB" id="TrichDB:TRFO_22148"/>
<dbReference type="InterPro" id="IPR035983">
    <property type="entry name" value="Hect_E3_ubiquitin_ligase"/>
</dbReference>
<dbReference type="GO" id="GO:0005737">
    <property type="term" value="C:cytoplasm"/>
    <property type="evidence" value="ECO:0007669"/>
    <property type="project" value="TreeGrafter"/>
</dbReference>
<evidence type="ECO:0000313" key="4">
    <source>
        <dbReference type="EMBL" id="OHT09134.1"/>
    </source>
</evidence>
<dbReference type="SMART" id="SM00119">
    <property type="entry name" value="HECTc"/>
    <property type="match status" value="1"/>
</dbReference>
<dbReference type="EMBL" id="MLAK01000648">
    <property type="protein sequence ID" value="OHT09134.1"/>
    <property type="molecule type" value="Genomic_DNA"/>
</dbReference>
<proteinExistence type="predicted"/>
<gene>
    <name evidence="4" type="ORF">TRFO_22148</name>
</gene>
<dbReference type="Pfam" id="PF00632">
    <property type="entry name" value="HECT"/>
    <property type="match status" value="1"/>
</dbReference>
<dbReference type="GeneID" id="94837096"/>
<evidence type="ECO:0000256" key="1">
    <source>
        <dbReference type="ARBA" id="ARBA00022786"/>
    </source>
</evidence>
<dbReference type="RefSeq" id="XP_068362270.1">
    <property type="nucleotide sequence ID" value="XM_068502392.1"/>
</dbReference>
<sequence length="2577" mass="296840">MGQTPSRPKDNAHYRYESQNSIAKLPFGDIHDPIFYYEGTLHYFSFNHEKSSSSKAEQRHKVEEIGNLLMYSLEQLTNIPGILDHVIKSTDLNDPSVLINLQNEFSSYIMYGSVRSEMIITNRYFLTKFNAPHHEILKNKEMKNPNFSDLLHCFQEAYNCATKRKFDKTIIKKFSDMFSTCVPVSAFPAPTSDYLPQIRGHSELFTARYVNCHGTSSNGQFLFVLCADSRIQIFPLLNMGSLMHPIHRELNITVDYKASLVATKTEIIIYTSSHEYVFQFEKLFSTPEGTLVEPSSKTAKTSDAICYLADCFTYAKIRPDFSVTIFNLVDGKKLRTIKLTESSAPRSSEFSQLFPEYDYSLVPILMNGAFIGFVFVVDPTTTIFRVFSLITGKHVLDEIFRSPDQFYSGCSDMVTKSHWVVSLMENNRLGVRRYYFAGSYEPFPYLLEPGDLSARKPFSAFINYLNNLVMHYAGSLVVSPLFIADNTSLFLAFIDVFTQFIRIQELKKKDDYNITMQTFCVIADINLRHLDQNCPEAPQIKDKMYTIIAELPLQNAAFLFFGSLKFFLRKIEDIGISFLVGLFKNLEVPSIRCYAISHIPDTFAMAFIPFNITNALSQLMPTTPQSKSEAGSTPQTLLLLHQRIMILAALSFLETTDKCEQQFDPNQQKLKAKNILNFLYEYSIIITTNFENIMEQCSSFIELEESFILMLLTNFVMVLSSLTEYRVIAEVLTPVFAPLVSRIVEYIELKGIDINDESDLSHMILGFIVLYSKLIATLLQGSDLSDFEKQYIWLFKDVVKSVEEAKKIEIYTSKEIEDFEDQELDNFIKGKTEIMTYIYKKYKPMMNKKLSKAIQQEDRLVLSSICKWTGSTQELMEYNESKRFSENFRAALDWMMRIRSQIRSMKQHNQPTDDIIIKCLMLLRFERIEATPTPQEVANFILTKQSPEMIIYVIKQKHLRNDLTLLGFDLAARILDIDNLDIFTRLFAHNLAQIHDFEGLNAILSIFTPTQQQNEKIVHFFDRVLQIVVKNPYPKLMLVAFRIFRDCNKFPEIEATFLVGILKIIDKSPERIPAFALAISLMQKTKFIPETLMNLSLERPGKLVLLAEGLKGNDCTVDFYDKAEEFFWTTPSNHVRPMCRVLYFASYSKLLKKRRVRSFITKVIDYIGEQLIKYNDLVGASEMVWLVKKMLVNGGRPAKIIYSLIEKEKHSDARICGIFAVLNGYIEILRPFCSVRIHFNRTSTMECIAAYDTEKDSWICYPLPFSLKNKVLRMQFSPQDEIYAIDLETISTNSFNNFDFILRYFDHCFADTTSVFASLYVKSFSSFLRFPEFGKLLTDKHIQRISRYLVPFNDINGTIRSKHALTKKTVIPSKCGFGVLHFKDNKYTTYLSPQIKKKEVFTVKFKVSDFTGYFGIITDNQDRFYTRYSLVQFPSGRWYPFNTPVLSFPEDAKEITFTVDRGNHKFFVGDQKMIFPIGSRFRVLIAVPNDSEFDVETDFSVFDLNAPPSIQHHGNLFGNNKSSLYTLPESINSLEKTVWADINKYEEIPDIVSAMNVGLKVMENFINPPDYISIHAGFATECSYDIIEALYRGYNRCLVDGWASVSLMRVLQIFPDKVNNLDTLTKLFTLLLVPLENFALSLFNELEFPFDFSEPAWYESAQTNVLFMGLEKEAKETLRCIVTKPGFEARLCSDVQSMTQKQLLHMLAFPHHFHTYYPPGSYPATLRVNSPNAIITMNSFHPIVKDGIEHEKTKYDLPFIKHGGDPMVQLSVLDRSLSILSINPNNNSWIYESAFELLLLMKSFIFFTPDPKFRTAIKSCLIDCFVCQSPFVLHYLPQILEFFQLHMPPTPFDKSTTFIQHLQLLGAFLKTYNGRDKERMLAFYSQEQTVITSRYATEIANFFPEFFPVPVYKPISQTVKIPKMNLDPAAIKEDYAGYIRMLRMYSIRYKTLVGFPFWDILPLWLRISGAWNDEVDKIDPTVEEISPEVMHVINPSQVKIEITITPKIMLTPRAMVMYSDSSEFTNATFVNSKNISHPIYTTAKDTYLSPIDVKDLWKSLTLKVKVKRQKKETNTNEGMPKIIDPRAFHAQFIEEMEEFAVKWSPQDTEKLVVLLPRYALREPKFASVLSIAKGSSLCLKYSQNVVLLRAALIHHFNYIRYKKFKYVPKHLWDSLSSFVSIEDAADAITESIKCGKDDNFPTFQIDRRSAHRLIVDGKGSPSRSIISQLTRQFKKCGKSKLQCRVRPWKIRFTGEQAIDAGGPTRELMTEAAASIFEPTTQLTVITPNGRRGEGPNQLTYIPFDKTGRRYDDYQTIGTFIGMILRTGFSQDLPFAPLVWKFMAKERIVLSDISAIDSQFGEHITRMREAATQENFETHYMFTWAIEQWDGTPITLPGHTDGSIVKSNQVEQYITEAIQFRIRSIMSPLKEMRRAFQTNVAFKKHKMLTGTLLSRMAQGSSVISTEHLKSITVYSVELPGGSKNPYVERYWRAVDRLNDEQKKLLLRFITTLTRLPNPVINPSFKLQIDKMVTKVPDQALPSASTCFNRLHLPTYSDDDIAYQKILYAIQFCQTMENQ</sequence>
<dbReference type="Proteomes" id="UP000179807">
    <property type="component" value="Unassembled WGS sequence"/>
</dbReference>
<dbReference type="Gene3D" id="3.90.1750.10">
    <property type="entry name" value="Hect, E3 ligase catalytic domains"/>
    <property type="match status" value="1"/>
</dbReference>
<dbReference type="InterPro" id="IPR000569">
    <property type="entry name" value="HECT_dom"/>
</dbReference>
<dbReference type="GO" id="GO:0004842">
    <property type="term" value="F:ubiquitin-protein transferase activity"/>
    <property type="evidence" value="ECO:0007669"/>
    <property type="project" value="InterPro"/>
</dbReference>
<evidence type="ECO:0000259" key="3">
    <source>
        <dbReference type="PROSITE" id="PS50237"/>
    </source>
</evidence>
<feature type="active site" description="Glycyl thioester intermediate" evidence="2">
    <location>
        <position position="2545"/>
    </location>
</feature>
<evidence type="ECO:0000313" key="5">
    <source>
        <dbReference type="Proteomes" id="UP000179807"/>
    </source>
</evidence>
<organism evidence="4 5">
    <name type="scientific">Tritrichomonas foetus</name>
    <dbReference type="NCBI Taxonomy" id="1144522"/>
    <lineage>
        <taxon>Eukaryota</taxon>
        <taxon>Metamonada</taxon>
        <taxon>Parabasalia</taxon>
        <taxon>Tritrichomonadida</taxon>
        <taxon>Tritrichomonadidae</taxon>
        <taxon>Tritrichomonas</taxon>
    </lineage>
</organism>
<dbReference type="Gene3D" id="3.30.2160.10">
    <property type="entry name" value="Hect, E3 ligase catalytic domain"/>
    <property type="match status" value="1"/>
</dbReference>